<comment type="caution">
    <text evidence="3">The sequence shown here is derived from an EMBL/GenBank/DDBJ whole genome shotgun (WGS) entry which is preliminary data.</text>
</comment>
<keyword evidence="2" id="KW-1277">Toxin-antitoxin system</keyword>
<dbReference type="Pfam" id="PF02452">
    <property type="entry name" value="PemK_toxin"/>
    <property type="match status" value="1"/>
</dbReference>
<comment type="similarity">
    <text evidence="1">Belongs to the PemK/MazF family.</text>
</comment>
<dbReference type="InterPro" id="IPR003477">
    <property type="entry name" value="PemK-like"/>
</dbReference>
<dbReference type="RefSeq" id="WP_332865918.1">
    <property type="nucleotide sequence ID" value="NZ_JBAFSM010000028.1"/>
</dbReference>
<proteinExistence type="inferred from homology"/>
<name>A0AAW9QKW8_9CHRO</name>
<dbReference type="EMBL" id="JBAFSM010000028">
    <property type="protein sequence ID" value="MEG3438437.1"/>
    <property type="molecule type" value="Genomic_DNA"/>
</dbReference>
<organism evidence="3 4">
    <name type="scientific">Pannus brasiliensis CCIBt3594</name>
    <dbReference type="NCBI Taxonomy" id="1427578"/>
    <lineage>
        <taxon>Bacteria</taxon>
        <taxon>Bacillati</taxon>
        <taxon>Cyanobacteriota</taxon>
        <taxon>Cyanophyceae</taxon>
        <taxon>Oscillatoriophycideae</taxon>
        <taxon>Chroococcales</taxon>
        <taxon>Microcystaceae</taxon>
        <taxon>Pannus</taxon>
    </lineage>
</organism>
<evidence type="ECO:0000256" key="2">
    <source>
        <dbReference type="ARBA" id="ARBA00022649"/>
    </source>
</evidence>
<protein>
    <submittedName>
        <fullName evidence="3">Type II toxin-antitoxin system PemK/MazF family toxin</fullName>
    </submittedName>
</protein>
<gene>
    <name evidence="3" type="ORF">V0288_15000</name>
</gene>
<evidence type="ECO:0000256" key="1">
    <source>
        <dbReference type="ARBA" id="ARBA00007521"/>
    </source>
</evidence>
<dbReference type="Gene3D" id="2.30.30.110">
    <property type="match status" value="1"/>
</dbReference>
<accession>A0AAW9QKW8</accession>
<dbReference type="AlphaFoldDB" id="A0AAW9QKW8"/>
<evidence type="ECO:0000313" key="4">
    <source>
        <dbReference type="Proteomes" id="UP001328733"/>
    </source>
</evidence>
<reference evidence="3 4" key="1">
    <citation type="submission" date="2024-01" db="EMBL/GenBank/DDBJ databases">
        <title>Genomic insights into the taxonomy and metabolism of the cyanobacterium Pannus brasiliensis CCIBt3594.</title>
        <authorList>
            <person name="Machado M."/>
            <person name="Botero N.B."/>
            <person name="Andreote A.P.D."/>
            <person name="Feitosa A.M.T."/>
            <person name="Popin R."/>
            <person name="Sivonen K."/>
            <person name="Fiore M.F."/>
        </authorList>
    </citation>
    <scope>NUCLEOTIDE SEQUENCE [LARGE SCALE GENOMIC DNA]</scope>
    <source>
        <strain evidence="3 4">CCIBt3594</strain>
    </source>
</reference>
<dbReference type="SUPFAM" id="SSF50118">
    <property type="entry name" value="Cell growth inhibitor/plasmid maintenance toxic component"/>
    <property type="match status" value="1"/>
</dbReference>
<dbReference type="Proteomes" id="UP001328733">
    <property type="component" value="Unassembled WGS sequence"/>
</dbReference>
<keyword evidence="4" id="KW-1185">Reference proteome</keyword>
<sequence length="127" mass="14454">MISTNRYSKLDIVLDRYPFSDLSNAKVRPAIVVNSPHRSQDIFIVPLTSRINNLLEGEFLLEDWESEGLNVPTAVKRGIYTVQQTLILKRIGRISDGDARRLETSLRGWLGIGKSIERARSIFLRLS</sequence>
<dbReference type="InterPro" id="IPR011067">
    <property type="entry name" value="Plasmid_toxin/cell-grow_inhib"/>
</dbReference>
<dbReference type="GO" id="GO:0003677">
    <property type="term" value="F:DNA binding"/>
    <property type="evidence" value="ECO:0007669"/>
    <property type="project" value="InterPro"/>
</dbReference>
<evidence type="ECO:0000313" key="3">
    <source>
        <dbReference type="EMBL" id="MEG3438437.1"/>
    </source>
</evidence>